<accession>A0A8B8HXY7</accession>
<dbReference type="SUPFAM" id="SSF51735">
    <property type="entry name" value="NAD(P)-binding Rossmann-fold domains"/>
    <property type="match status" value="1"/>
</dbReference>
<dbReference type="Pfam" id="PF00106">
    <property type="entry name" value="adh_short"/>
    <property type="match status" value="1"/>
</dbReference>
<organism evidence="4 5">
    <name type="scientific">Vanessa tameamea</name>
    <name type="common">Kamehameha butterfly</name>
    <dbReference type="NCBI Taxonomy" id="334116"/>
    <lineage>
        <taxon>Eukaryota</taxon>
        <taxon>Metazoa</taxon>
        <taxon>Ecdysozoa</taxon>
        <taxon>Arthropoda</taxon>
        <taxon>Hexapoda</taxon>
        <taxon>Insecta</taxon>
        <taxon>Pterygota</taxon>
        <taxon>Neoptera</taxon>
        <taxon>Endopterygota</taxon>
        <taxon>Lepidoptera</taxon>
        <taxon>Glossata</taxon>
        <taxon>Ditrysia</taxon>
        <taxon>Papilionoidea</taxon>
        <taxon>Nymphalidae</taxon>
        <taxon>Nymphalinae</taxon>
        <taxon>Vanessa</taxon>
    </lineage>
</organism>
<evidence type="ECO:0000313" key="5">
    <source>
        <dbReference type="RefSeq" id="XP_026488591.1"/>
    </source>
</evidence>
<dbReference type="PANTHER" id="PTHR43115:SF4">
    <property type="entry name" value="DEHYDROGENASE_REDUCTASE SDR FAMILY MEMBER 11"/>
    <property type="match status" value="1"/>
</dbReference>
<protein>
    <submittedName>
        <fullName evidence="5">Farnesol dehydrogenase-like</fullName>
    </submittedName>
</protein>
<keyword evidence="4" id="KW-1185">Reference proteome</keyword>
<dbReference type="Proteomes" id="UP001652626">
    <property type="component" value="Chromosome 21"/>
</dbReference>
<sequence length="246" mass="26429">MERWSSKVAIVTGASSGIGAALSLRLANHGLTVVGLARRTHLIDELASKVTGDGRIVTKSCDISKPEDIDAAFQWVEQKIGGPHVLVNNAGVLKTGCITDAGDNPLSDDAILSTLDVNLKGMIMCTRKAVSSMRKRNFNGHIINVNSIAGHYVPFKSSLNVYPSTKHAVTAFTTALNTELAEFNCQIKVASVSPGLVKTDMVTDFKDDMPILEPEAVADAILYILSTPPKVNITELTIESTLERRL</sequence>
<evidence type="ECO:0000256" key="1">
    <source>
        <dbReference type="ARBA" id="ARBA00006484"/>
    </source>
</evidence>
<proteinExistence type="inferred from homology"/>
<keyword evidence="2" id="KW-0560">Oxidoreductase</keyword>
<evidence type="ECO:0000313" key="4">
    <source>
        <dbReference type="Proteomes" id="UP001652626"/>
    </source>
</evidence>
<dbReference type="AlphaFoldDB" id="A0A8B8HXY7"/>
<dbReference type="PANTHER" id="PTHR43115">
    <property type="entry name" value="DEHYDROGENASE/REDUCTASE SDR FAMILY MEMBER 11"/>
    <property type="match status" value="1"/>
</dbReference>
<name>A0A8B8HXY7_VANTA</name>
<dbReference type="RefSeq" id="XP_026488591.1">
    <property type="nucleotide sequence ID" value="XM_026632806.2"/>
</dbReference>
<dbReference type="Gene3D" id="3.40.50.720">
    <property type="entry name" value="NAD(P)-binding Rossmann-like Domain"/>
    <property type="match status" value="1"/>
</dbReference>
<dbReference type="GO" id="GO:0016616">
    <property type="term" value="F:oxidoreductase activity, acting on the CH-OH group of donors, NAD or NADP as acceptor"/>
    <property type="evidence" value="ECO:0007669"/>
    <property type="project" value="UniProtKB-ARBA"/>
</dbReference>
<dbReference type="PRINTS" id="PR00080">
    <property type="entry name" value="SDRFAMILY"/>
</dbReference>
<dbReference type="GeneID" id="113395238"/>
<comment type="similarity">
    <text evidence="1 3">Belongs to the short-chain dehydrogenases/reductases (SDR) family.</text>
</comment>
<dbReference type="InterPro" id="IPR036291">
    <property type="entry name" value="NAD(P)-bd_dom_sf"/>
</dbReference>
<dbReference type="FunFam" id="3.40.50.720:FF:000047">
    <property type="entry name" value="NADP-dependent L-serine/L-allo-threonine dehydrogenase"/>
    <property type="match status" value="1"/>
</dbReference>
<dbReference type="OrthoDB" id="1933717at2759"/>
<dbReference type="InterPro" id="IPR002347">
    <property type="entry name" value="SDR_fam"/>
</dbReference>
<dbReference type="OMA" id="RSMQQRD"/>
<evidence type="ECO:0000256" key="3">
    <source>
        <dbReference type="RuleBase" id="RU000363"/>
    </source>
</evidence>
<reference evidence="5" key="1">
    <citation type="submission" date="2025-08" db="UniProtKB">
        <authorList>
            <consortium name="RefSeq"/>
        </authorList>
    </citation>
    <scope>IDENTIFICATION</scope>
    <source>
        <tissue evidence="5">Whole body</tissue>
    </source>
</reference>
<evidence type="ECO:0000256" key="2">
    <source>
        <dbReference type="ARBA" id="ARBA00023002"/>
    </source>
</evidence>
<gene>
    <name evidence="5" type="primary">LOC113395238</name>
</gene>
<dbReference type="PRINTS" id="PR00081">
    <property type="entry name" value="GDHRDH"/>
</dbReference>